<dbReference type="AlphaFoldDB" id="A0A0N9UM92"/>
<reference evidence="2 3" key="1">
    <citation type="journal article" date="2015" name="Genome Announc.">
        <title>Complete Genome Sequence of Polypropylene Glycol- and Polyethylene Glycol-Degrading Sphingopyxis macrogoltabida Strain EY-1.</title>
        <authorList>
            <person name="Ohtsubo Y."/>
            <person name="Nagata Y."/>
            <person name="Numata M."/>
            <person name="Tsuchikane K."/>
            <person name="Hosoyama A."/>
            <person name="Yamazoe A."/>
            <person name="Tsuda M."/>
            <person name="Fujita N."/>
            <person name="Kawai F."/>
        </authorList>
    </citation>
    <scope>NUCLEOTIDE SEQUENCE [LARGE SCALE GENOMIC DNA]</scope>
    <source>
        <strain evidence="2 3">EY-1</strain>
    </source>
</reference>
<dbReference type="PATRIC" id="fig|33050.5.peg.2232"/>
<dbReference type="RefSeq" id="WP_054588147.1">
    <property type="nucleotide sequence ID" value="NZ_CP012700.1"/>
</dbReference>
<organism evidence="2 3">
    <name type="scientific">Sphingopyxis macrogoltabida</name>
    <name type="common">Sphingomonas macrogoltabidus</name>
    <dbReference type="NCBI Taxonomy" id="33050"/>
    <lineage>
        <taxon>Bacteria</taxon>
        <taxon>Pseudomonadati</taxon>
        <taxon>Pseudomonadota</taxon>
        <taxon>Alphaproteobacteria</taxon>
        <taxon>Sphingomonadales</taxon>
        <taxon>Sphingomonadaceae</taxon>
        <taxon>Sphingopyxis</taxon>
    </lineage>
</organism>
<dbReference type="EMBL" id="CP012700">
    <property type="protein sequence ID" value="ALH80841.1"/>
    <property type="molecule type" value="Genomic_DNA"/>
</dbReference>
<sequence>MIMRGKWLVAGLLVATAPLAGCRDNPNAKAELSPLDDGLTNADPTVKGSLEDKIMVDPKLTGQANQNAVGPGNKPVDGGVPGVAGSKAATAAEAAAAQAAGKLLAAPKALPYEADCKGDCATAGKRPVTIGALAREQAKGSCDAKLTYSNAWADRLPPAFRLYPRATLREAAGVAGGKCNVRVVNFQTAASMQAVLDYYHTMAVRAGYTSDHRVNGDEHILGGTKGELAYVLFMRRDGGMTDVDLVASGGK</sequence>
<accession>A0A0N9UM92</accession>
<protein>
    <recommendedName>
        <fullName evidence="4">Lipoprotein</fullName>
    </recommendedName>
</protein>
<dbReference type="OrthoDB" id="7405225at2"/>
<evidence type="ECO:0000313" key="3">
    <source>
        <dbReference type="Proteomes" id="UP000058074"/>
    </source>
</evidence>
<dbReference type="KEGG" id="smag:AN936_10800"/>
<keyword evidence="1" id="KW-0732">Signal</keyword>
<evidence type="ECO:0000313" key="2">
    <source>
        <dbReference type="EMBL" id="ALH80841.1"/>
    </source>
</evidence>
<proteinExistence type="predicted"/>
<dbReference type="Proteomes" id="UP000058074">
    <property type="component" value="Chromosome"/>
</dbReference>
<evidence type="ECO:0000256" key="1">
    <source>
        <dbReference type="SAM" id="SignalP"/>
    </source>
</evidence>
<feature type="signal peptide" evidence="1">
    <location>
        <begin position="1"/>
        <end position="20"/>
    </location>
</feature>
<feature type="chain" id="PRO_5006038983" description="Lipoprotein" evidence="1">
    <location>
        <begin position="21"/>
        <end position="251"/>
    </location>
</feature>
<name>A0A0N9UM92_SPHMC</name>
<evidence type="ECO:0008006" key="4">
    <source>
        <dbReference type="Google" id="ProtNLM"/>
    </source>
</evidence>
<gene>
    <name evidence="2" type="ORF">AN936_10800</name>
</gene>